<proteinExistence type="inferred from homology"/>
<dbReference type="InterPro" id="IPR001650">
    <property type="entry name" value="Helicase_C-like"/>
</dbReference>
<evidence type="ECO:0000256" key="3">
    <source>
        <dbReference type="ARBA" id="ARBA00022806"/>
    </source>
</evidence>
<name>A0A8I1WCA2_PLESH</name>
<evidence type="ECO:0000256" key="5">
    <source>
        <dbReference type="ARBA" id="ARBA00038437"/>
    </source>
</evidence>
<dbReference type="GO" id="GO:0003724">
    <property type="term" value="F:RNA helicase activity"/>
    <property type="evidence" value="ECO:0007669"/>
    <property type="project" value="TreeGrafter"/>
</dbReference>
<keyword evidence="3 8" id="KW-0347">Helicase</keyword>
<evidence type="ECO:0000256" key="4">
    <source>
        <dbReference type="ARBA" id="ARBA00022840"/>
    </source>
</evidence>
<keyword evidence="4" id="KW-0067">ATP-binding</keyword>
<keyword evidence="1" id="KW-0547">Nucleotide-binding</keyword>
<sequence>ERVRVLVDTLDRQGIIAGYLEGEMAQTQRTRAMDKLKNGDIKVLVATDVASRGIDIDEISHVFNCDLPRTADAYLHRIGRTGRIGRKGTAISLVHAHNFDLLGQITRYINEELKSRVDVDSRPQPKAPKHDGSNRPSKKQTERQKQQ</sequence>
<dbReference type="Pfam" id="PF00271">
    <property type="entry name" value="Helicase_C"/>
    <property type="match status" value="1"/>
</dbReference>
<evidence type="ECO:0000259" key="7">
    <source>
        <dbReference type="PROSITE" id="PS51194"/>
    </source>
</evidence>
<keyword evidence="2" id="KW-0378">Hydrolase</keyword>
<dbReference type="EMBL" id="JAFNAA010000389">
    <property type="protein sequence ID" value="MBO1110167.1"/>
    <property type="molecule type" value="Genomic_DNA"/>
</dbReference>
<feature type="domain" description="Helicase C-terminal" evidence="7">
    <location>
        <begin position="1"/>
        <end position="124"/>
    </location>
</feature>
<comment type="caution">
    <text evidence="8">The sequence shown here is derived from an EMBL/GenBank/DDBJ whole genome shotgun (WGS) entry which is preliminary data.</text>
</comment>
<dbReference type="GO" id="GO:0005829">
    <property type="term" value="C:cytosol"/>
    <property type="evidence" value="ECO:0007669"/>
    <property type="project" value="TreeGrafter"/>
</dbReference>
<gene>
    <name evidence="8" type="ORF">J2R62_18845</name>
</gene>
<dbReference type="PANTHER" id="PTHR47959">
    <property type="entry name" value="ATP-DEPENDENT RNA HELICASE RHLE-RELATED"/>
    <property type="match status" value="1"/>
</dbReference>
<dbReference type="InterPro" id="IPR050079">
    <property type="entry name" value="DEAD_box_RNA_helicase"/>
</dbReference>
<evidence type="ECO:0000313" key="8">
    <source>
        <dbReference type="EMBL" id="MBO1110167.1"/>
    </source>
</evidence>
<feature type="non-terminal residue" evidence="8">
    <location>
        <position position="1"/>
    </location>
</feature>
<organism evidence="8 9">
    <name type="scientific">Plesiomonas shigelloides</name>
    <name type="common">Aeromonas shigelloides</name>
    <dbReference type="NCBI Taxonomy" id="703"/>
    <lineage>
        <taxon>Bacteria</taxon>
        <taxon>Pseudomonadati</taxon>
        <taxon>Pseudomonadota</taxon>
        <taxon>Gammaproteobacteria</taxon>
        <taxon>Enterobacterales</taxon>
        <taxon>Enterobacteriaceae</taxon>
        <taxon>Plesiomonas</taxon>
    </lineage>
</organism>
<reference evidence="8" key="1">
    <citation type="submission" date="2021-03" db="EMBL/GenBank/DDBJ databases">
        <title>Plesiomonas shigelloides zfcc0051, isolated from zebrafish feces.</title>
        <authorList>
            <person name="Vanderhoek Z."/>
            <person name="Gaulke C."/>
        </authorList>
    </citation>
    <scope>NUCLEOTIDE SEQUENCE</scope>
    <source>
        <strain evidence="8">Zfcc0051</strain>
    </source>
</reference>
<accession>A0A8I1WCA2</accession>
<evidence type="ECO:0000256" key="2">
    <source>
        <dbReference type="ARBA" id="ARBA00022801"/>
    </source>
</evidence>
<feature type="region of interest" description="Disordered" evidence="6">
    <location>
        <begin position="115"/>
        <end position="147"/>
    </location>
</feature>
<dbReference type="GO" id="GO:0016787">
    <property type="term" value="F:hydrolase activity"/>
    <property type="evidence" value="ECO:0007669"/>
    <property type="project" value="UniProtKB-KW"/>
</dbReference>
<protein>
    <submittedName>
        <fullName evidence="8">ATP-dependent RNA helicase SrmB</fullName>
    </submittedName>
</protein>
<dbReference type="Proteomes" id="UP000664658">
    <property type="component" value="Unassembled WGS sequence"/>
</dbReference>
<dbReference type="PROSITE" id="PS51194">
    <property type="entry name" value="HELICASE_CTER"/>
    <property type="match status" value="1"/>
</dbReference>
<evidence type="ECO:0000313" key="9">
    <source>
        <dbReference type="Proteomes" id="UP000664658"/>
    </source>
</evidence>
<evidence type="ECO:0000256" key="6">
    <source>
        <dbReference type="SAM" id="MobiDB-lite"/>
    </source>
</evidence>
<dbReference type="InterPro" id="IPR027417">
    <property type="entry name" value="P-loop_NTPase"/>
</dbReference>
<comment type="similarity">
    <text evidence="5">Belongs to the DEAD box helicase family.</text>
</comment>
<dbReference type="AlphaFoldDB" id="A0A8I1WCA2"/>
<feature type="non-terminal residue" evidence="8">
    <location>
        <position position="147"/>
    </location>
</feature>
<dbReference type="PANTHER" id="PTHR47959:SF3">
    <property type="entry name" value="ATP-DEPENDENT RNA HELICASE SRMB"/>
    <property type="match status" value="1"/>
</dbReference>
<evidence type="ECO:0000256" key="1">
    <source>
        <dbReference type="ARBA" id="ARBA00022741"/>
    </source>
</evidence>
<dbReference type="SMART" id="SM00490">
    <property type="entry name" value="HELICc"/>
    <property type="match status" value="1"/>
</dbReference>
<dbReference type="GO" id="GO:0005524">
    <property type="term" value="F:ATP binding"/>
    <property type="evidence" value="ECO:0007669"/>
    <property type="project" value="UniProtKB-KW"/>
</dbReference>
<dbReference type="SUPFAM" id="SSF52540">
    <property type="entry name" value="P-loop containing nucleoside triphosphate hydrolases"/>
    <property type="match status" value="1"/>
</dbReference>
<dbReference type="RefSeq" id="WP_268958016.1">
    <property type="nucleotide sequence ID" value="NZ_JAFNAA010000389.1"/>
</dbReference>
<dbReference type="Gene3D" id="3.40.50.300">
    <property type="entry name" value="P-loop containing nucleotide triphosphate hydrolases"/>
    <property type="match status" value="1"/>
</dbReference>
<dbReference type="CDD" id="cd18787">
    <property type="entry name" value="SF2_C_DEAD"/>
    <property type="match status" value="1"/>
</dbReference>